<accession>A0ABW0ER41</accession>
<dbReference type="Proteomes" id="UP001596157">
    <property type="component" value="Unassembled WGS sequence"/>
</dbReference>
<dbReference type="EMBL" id="JBHSKF010000006">
    <property type="protein sequence ID" value="MFC5288351.1"/>
    <property type="molecule type" value="Genomic_DNA"/>
</dbReference>
<proteinExistence type="predicted"/>
<feature type="transmembrane region" description="Helical" evidence="1">
    <location>
        <begin position="810"/>
        <end position="832"/>
    </location>
</feature>
<keyword evidence="1" id="KW-0472">Membrane</keyword>
<feature type="transmembrane region" description="Helical" evidence="1">
    <location>
        <begin position="328"/>
        <end position="351"/>
    </location>
</feature>
<evidence type="ECO:0000313" key="3">
    <source>
        <dbReference type="Proteomes" id="UP001596157"/>
    </source>
</evidence>
<keyword evidence="1" id="KW-0812">Transmembrane</keyword>
<keyword evidence="3" id="KW-1185">Reference proteome</keyword>
<sequence>MQLPWRSAPRAALSSPLTVLVAVVAALLLTFVGAAAVLHSNASGSAAVAYQADRLCPQSVGPVFDHRRLTVQEAKGAIDTARAAGRDHGFPEATTALYSSVRQYEWANGLHPWSRFGYRDRALDNLTVVDGGSRDGLWVPRTIAEDGKLKVGDRFGVPGFPPITAIYEDLVDPVSDYWCAERQETVVNPLAPEGGTAAVVFFPTRESMLAVFAPDAGPMTVSVRYDLQRLPTTVDEGADIAERGAALIAEVRTRLPDPNLLTPGNYFAKPVEVARETSTTVLGAVLPLTIVSLLVGLAGVAAVAIQWCQRRRAELRLLWSRGAGPAALGLRAVGELALPVLLGAVLGWLVARFALPLYAPSPDLTDGTGTLSLLVAAGVLLAALLTVAAVTTAHTHRSFQTAGGPRKALRGLRHLPWELVAGVAAYLAWVRLDSQPTRLAFGQPLPESPDAVGLAFPLLVVLTVALVTVRLTRWALRGSHRVRAWRAPAAQLALRRLAAAAGSAVGILLVGTLAVGTLTVGVGIATAQDEAFDTKSGLFVGAESTAQISTRVATEDGLPPALAASTTLVGILKADNKGTIVAVDPATFTRFAWVDGDRDDLAARLATLDRPAQGALPVLRVGSAPDAVTDLPRLGDVRPVGHLTSFPLVGARGYVVSTAALPDPGDIDVWQVWSPQPVDTLLAQLDAAGLHHLHAKSKSEALDGLPFLTVRWTFDFVTALGFVLAVVAAAALLLAVEVRRRQNALAGALATRMGLKPRTLVASHAMELGSLAGISVLAGGAAGWVCTAVSAPMFDPSPWLRPLAAAPDLVGLVTVTVATSVVVVALVCWSAVRSVTTARVGELIRG</sequence>
<comment type="caution">
    <text evidence="2">The sequence shown here is derived from an EMBL/GenBank/DDBJ whole genome shotgun (WGS) entry which is preliminary data.</text>
</comment>
<organism evidence="2 3">
    <name type="scientific">Actinokineospora guangxiensis</name>
    <dbReference type="NCBI Taxonomy" id="1490288"/>
    <lineage>
        <taxon>Bacteria</taxon>
        <taxon>Bacillati</taxon>
        <taxon>Actinomycetota</taxon>
        <taxon>Actinomycetes</taxon>
        <taxon>Pseudonocardiales</taxon>
        <taxon>Pseudonocardiaceae</taxon>
        <taxon>Actinokineospora</taxon>
    </lineage>
</organism>
<feature type="transmembrane region" description="Helical" evidence="1">
    <location>
        <begin position="371"/>
        <end position="394"/>
    </location>
</feature>
<reference evidence="3" key="1">
    <citation type="journal article" date="2019" name="Int. J. Syst. Evol. Microbiol.">
        <title>The Global Catalogue of Microorganisms (GCM) 10K type strain sequencing project: providing services to taxonomists for standard genome sequencing and annotation.</title>
        <authorList>
            <consortium name="The Broad Institute Genomics Platform"/>
            <consortium name="The Broad Institute Genome Sequencing Center for Infectious Disease"/>
            <person name="Wu L."/>
            <person name="Ma J."/>
        </authorList>
    </citation>
    <scope>NUCLEOTIDE SEQUENCE [LARGE SCALE GENOMIC DNA]</scope>
    <source>
        <strain evidence="3">CCUG 59778</strain>
    </source>
</reference>
<feature type="transmembrane region" description="Helical" evidence="1">
    <location>
        <begin position="716"/>
        <end position="736"/>
    </location>
</feature>
<protein>
    <submittedName>
        <fullName evidence="2">FtsX-like permease family protein</fullName>
    </submittedName>
</protein>
<evidence type="ECO:0000313" key="2">
    <source>
        <dbReference type="EMBL" id="MFC5288351.1"/>
    </source>
</evidence>
<evidence type="ECO:0000256" key="1">
    <source>
        <dbReference type="SAM" id="Phobius"/>
    </source>
</evidence>
<name>A0ABW0ER41_9PSEU</name>
<feature type="transmembrane region" description="Helical" evidence="1">
    <location>
        <begin position="452"/>
        <end position="476"/>
    </location>
</feature>
<feature type="transmembrane region" description="Helical" evidence="1">
    <location>
        <begin position="284"/>
        <end position="307"/>
    </location>
</feature>
<gene>
    <name evidence="2" type="ORF">ACFPM7_14920</name>
</gene>
<feature type="transmembrane region" description="Helical" evidence="1">
    <location>
        <begin position="768"/>
        <end position="790"/>
    </location>
</feature>
<dbReference type="RefSeq" id="WP_378248203.1">
    <property type="nucleotide sequence ID" value="NZ_JBHSKF010000006.1"/>
</dbReference>
<feature type="transmembrane region" description="Helical" evidence="1">
    <location>
        <begin position="497"/>
        <end position="525"/>
    </location>
</feature>
<feature type="transmembrane region" description="Helical" evidence="1">
    <location>
        <begin position="415"/>
        <end position="432"/>
    </location>
</feature>
<keyword evidence="1" id="KW-1133">Transmembrane helix</keyword>